<evidence type="ECO:0000313" key="2">
    <source>
        <dbReference type="Proteomes" id="UP001172778"/>
    </source>
</evidence>
<name>A0ABT7DWY8_9NEIS</name>
<proteinExistence type="predicted"/>
<keyword evidence="2" id="KW-1185">Reference proteome</keyword>
<evidence type="ECO:0000313" key="1">
    <source>
        <dbReference type="EMBL" id="MDK2124499.1"/>
    </source>
</evidence>
<sequence length="279" mass="31006">MSNFRLFHDLPTRHYHQLSSMPPAVPTLPLDNLLSPGRDSRTRWLSTSVTVQFAWDSGRVIDSVAAIRGNWSAAATWQLKLWRDADRSLLVYDSGSQSVYPRLGWGEFAWGIAPIGASVYDGWPLKFGVMQFPPLGAVAGELRFDDPGNPAGYLEMARLLIGLSYSPSHNADSPQVYWLDDAKQVRTAGGSLVTVSAVEPYRRGELSYSSLPETDRAALTELARQLGGREDWFGLVWDGAKESRLLMHGAIHAKFVQPPKAIHRARDAFDIPTFSFEEC</sequence>
<reference evidence="1" key="1">
    <citation type="submission" date="2023-03" db="EMBL/GenBank/DDBJ databases">
        <title>Chitinimonas shenzhenensis gen. nov., sp. nov., a novel member of family Burkholderiaceae isolated from activated sludge collected in Shen Zhen, China.</title>
        <authorList>
            <person name="Wang X."/>
        </authorList>
    </citation>
    <scope>NUCLEOTIDE SEQUENCE</scope>
    <source>
        <strain evidence="1">DQS-5</strain>
    </source>
</reference>
<dbReference type="EMBL" id="JARRAF010000010">
    <property type="protein sequence ID" value="MDK2124499.1"/>
    <property type="molecule type" value="Genomic_DNA"/>
</dbReference>
<protein>
    <submittedName>
        <fullName evidence="1">Uncharacterized protein</fullName>
    </submittedName>
</protein>
<accession>A0ABT7DWY8</accession>
<comment type="caution">
    <text evidence="1">The sequence shown here is derived from an EMBL/GenBank/DDBJ whole genome shotgun (WGS) entry which is preliminary data.</text>
</comment>
<organism evidence="1 2">
    <name type="scientific">Parachitinimonas caeni</name>
    <dbReference type="NCBI Taxonomy" id="3031301"/>
    <lineage>
        <taxon>Bacteria</taxon>
        <taxon>Pseudomonadati</taxon>
        <taxon>Pseudomonadota</taxon>
        <taxon>Betaproteobacteria</taxon>
        <taxon>Neisseriales</taxon>
        <taxon>Chitinibacteraceae</taxon>
        <taxon>Parachitinimonas</taxon>
    </lineage>
</organism>
<dbReference type="Proteomes" id="UP001172778">
    <property type="component" value="Unassembled WGS sequence"/>
</dbReference>
<dbReference type="RefSeq" id="WP_284100810.1">
    <property type="nucleotide sequence ID" value="NZ_JARRAF010000010.1"/>
</dbReference>
<gene>
    <name evidence="1" type="ORF">PZA18_10585</name>
</gene>